<dbReference type="Pfam" id="PF13473">
    <property type="entry name" value="Cupredoxin_1"/>
    <property type="match status" value="1"/>
</dbReference>
<comment type="cofactor">
    <cofactor evidence="5">
        <name>Cu cation</name>
        <dbReference type="ChEBI" id="CHEBI:23378"/>
    </cofactor>
    <text evidence="5">Binds 1 copper ion per subunit.</text>
</comment>
<organism evidence="8 9">
    <name type="scientific">Caballeronia telluris</name>
    <dbReference type="NCBI Taxonomy" id="326475"/>
    <lineage>
        <taxon>Bacteria</taxon>
        <taxon>Pseudomonadati</taxon>
        <taxon>Pseudomonadota</taxon>
        <taxon>Betaproteobacteria</taxon>
        <taxon>Burkholderiales</taxon>
        <taxon>Burkholderiaceae</taxon>
        <taxon>Caballeronia</taxon>
    </lineage>
</organism>
<keyword evidence="9" id="KW-1185">Reference proteome</keyword>
<dbReference type="PRINTS" id="PR00155">
    <property type="entry name" value="AMICYANIN"/>
</dbReference>
<feature type="domain" description="EfeO-type cupredoxin-like" evidence="7">
    <location>
        <begin position="23"/>
        <end position="117"/>
    </location>
</feature>
<evidence type="ECO:0000313" key="8">
    <source>
        <dbReference type="EMBL" id="SAL26958.1"/>
    </source>
</evidence>
<evidence type="ECO:0000256" key="4">
    <source>
        <dbReference type="ARBA" id="ARBA00022982"/>
    </source>
</evidence>
<evidence type="ECO:0000256" key="5">
    <source>
        <dbReference type="PIRSR" id="PIRSR602386-1"/>
    </source>
</evidence>
<dbReference type="PANTHER" id="PTHR36507">
    <property type="entry name" value="BLL1555 PROTEIN"/>
    <property type="match status" value="1"/>
</dbReference>
<reference evidence="8" key="1">
    <citation type="submission" date="2016-01" db="EMBL/GenBank/DDBJ databases">
        <authorList>
            <person name="Peeters Charlotte."/>
        </authorList>
    </citation>
    <scope>NUCLEOTIDE SEQUENCE</scope>
    <source>
        <strain evidence="8">LMG 22936</strain>
    </source>
</reference>
<keyword evidence="5" id="KW-0186">Copper</keyword>
<evidence type="ECO:0000256" key="6">
    <source>
        <dbReference type="SAM" id="SignalP"/>
    </source>
</evidence>
<feature type="binding site" evidence="5">
    <location>
        <position position="105"/>
    </location>
    <ligand>
        <name>Cu cation</name>
        <dbReference type="ChEBI" id="CHEBI:23378"/>
    </ligand>
</feature>
<evidence type="ECO:0000313" key="9">
    <source>
        <dbReference type="Proteomes" id="UP000054717"/>
    </source>
</evidence>
<name>A0A158G497_9BURK</name>
<dbReference type="SUPFAM" id="SSF49503">
    <property type="entry name" value="Cupredoxins"/>
    <property type="match status" value="1"/>
</dbReference>
<dbReference type="CDD" id="cd13921">
    <property type="entry name" value="Amicyanin"/>
    <property type="match status" value="1"/>
</dbReference>
<dbReference type="AlphaFoldDB" id="A0A158G497"/>
<keyword evidence="2" id="KW-0813">Transport</keyword>
<dbReference type="Proteomes" id="UP000054717">
    <property type="component" value="Unassembled WGS sequence"/>
</dbReference>
<dbReference type="InterPro" id="IPR008972">
    <property type="entry name" value="Cupredoxin"/>
</dbReference>
<evidence type="ECO:0000256" key="2">
    <source>
        <dbReference type="ARBA" id="ARBA00022448"/>
    </source>
</evidence>
<dbReference type="InterPro" id="IPR028096">
    <property type="entry name" value="EfeO_Cupredoxin"/>
</dbReference>
<evidence type="ECO:0000256" key="1">
    <source>
        <dbReference type="ARBA" id="ARBA00004418"/>
    </source>
</evidence>
<dbReference type="PANTHER" id="PTHR36507:SF1">
    <property type="entry name" value="BLL1555 PROTEIN"/>
    <property type="match status" value="1"/>
</dbReference>
<keyword evidence="4" id="KW-0249">Electron transport</keyword>
<dbReference type="GO" id="GO:0005507">
    <property type="term" value="F:copper ion binding"/>
    <property type="evidence" value="ECO:0007669"/>
    <property type="project" value="InterPro"/>
</dbReference>
<accession>A0A158G497</accession>
<gene>
    <name evidence="8" type="ORF">AWB66_01587</name>
</gene>
<dbReference type="InterPro" id="IPR052721">
    <property type="entry name" value="ET_Amicyanin"/>
</dbReference>
<dbReference type="InterPro" id="IPR035668">
    <property type="entry name" value="Amicyanin"/>
</dbReference>
<dbReference type="InterPro" id="IPR002386">
    <property type="entry name" value="Amicyanin/Pseudoazurin"/>
</dbReference>
<dbReference type="EMBL" id="FCNZ02000004">
    <property type="protein sequence ID" value="SAL26958.1"/>
    <property type="molecule type" value="Genomic_DNA"/>
</dbReference>
<feature type="binding site" evidence="5">
    <location>
        <position position="108"/>
    </location>
    <ligand>
        <name>Cu cation</name>
        <dbReference type="ChEBI" id="CHEBI:23378"/>
    </ligand>
</feature>
<protein>
    <submittedName>
        <fullName evidence="8">Plastocyanin</fullName>
    </submittedName>
</protein>
<keyword evidence="3" id="KW-0574">Periplasm</keyword>
<feature type="chain" id="PRO_5011118328" evidence="6">
    <location>
        <begin position="27"/>
        <end position="118"/>
    </location>
</feature>
<feature type="signal peptide" evidence="6">
    <location>
        <begin position="1"/>
        <end position="26"/>
    </location>
</feature>
<keyword evidence="6" id="KW-0732">Signal</keyword>
<dbReference type="STRING" id="326475.AWB66_01587"/>
<keyword evidence="5" id="KW-0479">Metal-binding</keyword>
<comment type="subcellular location">
    <subcellularLocation>
        <location evidence="1">Periplasm</location>
    </subcellularLocation>
</comment>
<proteinExistence type="predicted"/>
<comment type="caution">
    <text evidence="8">The sequence shown here is derived from an EMBL/GenBank/DDBJ whole genome shotgun (WGS) entry which is preliminary data.</text>
</comment>
<sequence length="118" mass="12953">MNESRRHAALTLFALAAIAASPLARSANSNAKPDANDATIHIDNFAFSPQTLRVAAGTKVTWVNRDDMIHTIVDENKSAFKSTPMDTDQSFSFVFSKPGTYRYFCSIHPQMTGTVVVE</sequence>
<dbReference type="GO" id="GO:0042597">
    <property type="term" value="C:periplasmic space"/>
    <property type="evidence" value="ECO:0007669"/>
    <property type="project" value="UniProtKB-SubCell"/>
</dbReference>
<evidence type="ECO:0000256" key="3">
    <source>
        <dbReference type="ARBA" id="ARBA00022764"/>
    </source>
</evidence>
<dbReference type="GO" id="GO:0009055">
    <property type="term" value="F:electron transfer activity"/>
    <property type="evidence" value="ECO:0007669"/>
    <property type="project" value="InterPro"/>
</dbReference>
<evidence type="ECO:0000259" key="7">
    <source>
        <dbReference type="Pfam" id="PF13473"/>
    </source>
</evidence>
<dbReference type="Gene3D" id="2.60.40.420">
    <property type="entry name" value="Cupredoxins - blue copper proteins"/>
    <property type="match status" value="1"/>
</dbReference>
<dbReference type="RefSeq" id="WP_087629716.1">
    <property type="nucleotide sequence ID" value="NZ_FCNZ02000004.1"/>
</dbReference>